<name>A0AAV5T106_9BILA</name>
<accession>A0AAV5T106</accession>
<dbReference type="Proteomes" id="UP001432027">
    <property type="component" value="Unassembled WGS sequence"/>
</dbReference>
<evidence type="ECO:0000313" key="3">
    <source>
        <dbReference type="Proteomes" id="UP001432027"/>
    </source>
</evidence>
<evidence type="ECO:0000256" key="1">
    <source>
        <dbReference type="SAM" id="MobiDB-lite"/>
    </source>
</evidence>
<sequence length="327" mass="35027">NNTSVEYLPQPPVSGAPGTIMVAPPGSTIQPEQTSQYANMQGPPRVNPNMQWQGQMQQPHMMQHRGSYAPQMAAGAVPQQRFPYQNQQQQMGNYYPVSQTGYYPAPNMYQQNVYDASVTQQFIQQQQMMAAQQQQHLQQHQAAPNSVHAPPALQQQQPQGGPAGAGVGGGGPAMGGLQSNHQQQQPMHGGGGGVPSSVAPQSLHQGNAPMTAPTGVTPVPNFVLNAQQSQQPRPPAPPVKARKILEIVDPTTQTVVNQNAIEDSKKEEDAPKAEKEEVKGSDETDSAAVDVKKQFAAQILEETTKSDQPAPALTPAAPPVKQQNKVL</sequence>
<reference evidence="2" key="1">
    <citation type="submission" date="2023-10" db="EMBL/GenBank/DDBJ databases">
        <title>Genome assembly of Pristionchus species.</title>
        <authorList>
            <person name="Yoshida K."/>
            <person name="Sommer R.J."/>
        </authorList>
    </citation>
    <scope>NUCLEOTIDE SEQUENCE</scope>
    <source>
        <strain evidence="2">RS0144</strain>
    </source>
</reference>
<organism evidence="2 3">
    <name type="scientific">Pristionchus entomophagus</name>
    <dbReference type="NCBI Taxonomy" id="358040"/>
    <lineage>
        <taxon>Eukaryota</taxon>
        <taxon>Metazoa</taxon>
        <taxon>Ecdysozoa</taxon>
        <taxon>Nematoda</taxon>
        <taxon>Chromadorea</taxon>
        <taxon>Rhabditida</taxon>
        <taxon>Rhabditina</taxon>
        <taxon>Diplogasteromorpha</taxon>
        <taxon>Diplogasteroidea</taxon>
        <taxon>Neodiplogasteridae</taxon>
        <taxon>Pristionchus</taxon>
    </lineage>
</organism>
<dbReference type="EMBL" id="BTSX01000002">
    <property type="protein sequence ID" value="GMS86229.1"/>
    <property type="molecule type" value="Genomic_DNA"/>
</dbReference>
<feature type="region of interest" description="Disordered" evidence="1">
    <location>
        <begin position="255"/>
        <end position="289"/>
    </location>
</feature>
<feature type="region of interest" description="Disordered" evidence="1">
    <location>
        <begin position="1"/>
        <end position="60"/>
    </location>
</feature>
<feature type="compositionally biased region" description="Gly residues" evidence="1">
    <location>
        <begin position="161"/>
        <end position="174"/>
    </location>
</feature>
<proteinExistence type="predicted"/>
<feature type="non-terminal residue" evidence="2">
    <location>
        <position position="1"/>
    </location>
</feature>
<feature type="compositionally biased region" description="Low complexity" evidence="1">
    <location>
        <begin position="50"/>
        <end position="60"/>
    </location>
</feature>
<evidence type="ECO:0000313" key="2">
    <source>
        <dbReference type="EMBL" id="GMS86229.1"/>
    </source>
</evidence>
<protein>
    <submittedName>
        <fullName evidence="2">Uncharacterized protein</fullName>
    </submittedName>
</protein>
<keyword evidence="3" id="KW-1185">Reference proteome</keyword>
<comment type="caution">
    <text evidence="2">The sequence shown here is derived from an EMBL/GenBank/DDBJ whole genome shotgun (WGS) entry which is preliminary data.</text>
</comment>
<feature type="compositionally biased region" description="Polar residues" evidence="1">
    <location>
        <begin position="27"/>
        <end position="39"/>
    </location>
</feature>
<feature type="region of interest" description="Disordered" evidence="1">
    <location>
        <begin position="301"/>
        <end position="327"/>
    </location>
</feature>
<dbReference type="AlphaFoldDB" id="A0AAV5T106"/>
<gene>
    <name evidence="2" type="ORF">PENTCL1PPCAC_8404</name>
</gene>
<feature type="non-terminal residue" evidence="2">
    <location>
        <position position="327"/>
    </location>
</feature>
<feature type="region of interest" description="Disordered" evidence="1">
    <location>
        <begin position="133"/>
        <end position="241"/>
    </location>
</feature>
<feature type="compositionally biased region" description="Low complexity" evidence="1">
    <location>
        <begin position="133"/>
        <end position="160"/>
    </location>
</feature>
<feature type="compositionally biased region" description="Basic and acidic residues" evidence="1">
    <location>
        <begin position="262"/>
        <end position="282"/>
    </location>
</feature>